<reference evidence="1 2" key="1">
    <citation type="journal article" date="2019" name="Sci. Rep.">
        <title>Extended insight into the Mycobacterium chelonae-abscessus complex through whole genome sequencing of Mycobacterium salmoniphilum outbreak and Mycobacterium salmoniphilum-like strains.</title>
        <authorList>
            <person name="Behra P.R.K."/>
            <person name="Das S."/>
            <person name="Pettersson B.M.F."/>
            <person name="Shirreff L."/>
            <person name="DuCote T."/>
            <person name="Jacobsson K.G."/>
            <person name="Ennis D.G."/>
            <person name="Kirsebom L.A."/>
        </authorList>
    </citation>
    <scope>NUCLEOTIDE SEQUENCE [LARGE SCALE GENOMIC DNA]</scope>
    <source>
        <strain evidence="1 2">DE 4585</strain>
    </source>
</reference>
<dbReference type="AlphaFoldDB" id="A0A4R8S3N0"/>
<dbReference type="EMBL" id="PECH01000004">
    <property type="protein sequence ID" value="TDZ85440.1"/>
    <property type="molecule type" value="Genomic_DNA"/>
</dbReference>
<accession>A0A4R8S3N0</accession>
<name>A0A4R8S3N0_9MYCO</name>
<protein>
    <submittedName>
        <fullName evidence="1">Uncharacterized protein</fullName>
    </submittedName>
</protein>
<organism evidence="1 2">
    <name type="scientific">Mycobacteroides salmoniphilum</name>
    <dbReference type="NCBI Taxonomy" id="404941"/>
    <lineage>
        <taxon>Bacteria</taxon>
        <taxon>Bacillati</taxon>
        <taxon>Actinomycetota</taxon>
        <taxon>Actinomycetes</taxon>
        <taxon>Mycobacteriales</taxon>
        <taxon>Mycobacteriaceae</taxon>
        <taxon>Mycobacteroides</taxon>
    </lineage>
</organism>
<proteinExistence type="predicted"/>
<comment type="caution">
    <text evidence="1">The sequence shown here is derived from an EMBL/GenBank/DDBJ whole genome shotgun (WGS) entry which is preliminary data.</text>
</comment>
<sequence length="214" mass="23059">MVGTHGSVTLTSIGWDRSGACFCYGEQMNRFWVAVVSSSVFSLLMAPLAFANPDFPDLSGYAEVDAANYRADMGYGNVGARFRTPDGLYCTLDQNIRATSGQGVFCRGALPGADGATSVGGFDAIPVWGQYDSSKPETVDHLDEGGVWKKVTIDPVSYHLLPSGSKITFRAWPSMKRYLTCAVDRAGMTACVSYYGQDTDDHGFVLKPEGSLVF</sequence>
<gene>
    <name evidence="1" type="ORF">DE4585_00758</name>
</gene>
<evidence type="ECO:0000313" key="1">
    <source>
        <dbReference type="EMBL" id="TDZ85440.1"/>
    </source>
</evidence>
<evidence type="ECO:0000313" key="2">
    <source>
        <dbReference type="Proteomes" id="UP000295117"/>
    </source>
</evidence>
<dbReference type="Proteomes" id="UP000295117">
    <property type="component" value="Unassembled WGS sequence"/>
</dbReference>